<evidence type="ECO:0000256" key="10">
    <source>
        <dbReference type="ARBA" id="ARBA00023004"/>
    </source>
</evidence>
<evidence type="ECO:0000313" key="14">
    <source>
        <dbReference type="EMBL" id="TKC36746.1"/>
    </source>
</evidence>
<dbReference type="GO" id="GO:0019373">
    <property type="term" value="P:epoxygenase P450 pathway"/>
    <property type="evidence" value="ECO:0007669"/>
    <property type="project" value="TreeGrafter"/>
</dbReference>
<evidence type="ECO:0000256" key="4">
    <source>
        <dbReference type="ARBA" id="ARBA00010617"/>
    </source>
</evidence>
<keyword evidence="8" id="KW-0492">Microsome</keyword>
<dbReference type="GO" id="GO:0006805">
    <property type="term" value="P:xenobiotic metabolic process"/>
    <property type="evidence" value="ECO:0007669"/>
    <property type="project" value="TreeGrafter"/>
</dbReference>
<evidence type="ECO:0000256" key="3">
    <source>
        <dbReference type="ARBA" id="ARBA00004406"/>
    </source>
</evidence>
<dbReference type="GO" id="GO:0016712">
    <property type="term" value="F:oxidoreductase activity, acting on paired donors, with incorporation or reduction of molecular oxygen, reduced flavin or flavoprotein as one donor, and incorporation of one atom of oxygen"/>
    <property type="evidence" value="ECO:0007669"/>
    <property type="project" value="TreeGrafter"/>
</dbReference>
<dbReference type="GO" id="GO:0005789">
    <property type="term" value="C:endoplasmic reticulum membrane"/>
    <property type="evidence" value="ECO:0007669"/>
    <property type="project" value="UniProtKB-SubCell"/>
</dbReference>
<evidence type="ECO:0000256" key="2">
    <source>
        <dbReference type="ARBA" id="ARBA00004174"/>
    </source>
</evidence>
<feature type="non-terminal residue" evidence="14">
    <location>
        <position position="1"/>
    </location>
</feature>
<dbReference type="GO" id="GO:0005506">
    <property type="term" value="F:iron ion binding"/>
    <property type="evidence" value="ECO:0007669"/>
    <property type="project" value="InterPro"/>
</dbReference>
<evidence type="ECO:0000256" key="7">
    <source>
        <dbReference type="ARBA" id="ARBA00022824"/>
    </source>
</evidence>
<evidence type="ECO:0000256" key="9">
    <source>
        <dbReference type="ARBA" id="ARBA00023002"/>
    </source>
</evidence>
<dbReference type="InterPro" id="IPR036396">
    <property type="entry name" value="Cyt_P450_sf"/>
</dbReference>
<evidence type="ECO:0000256" key="5">
    <source>
        <dbReference type="ARBA" id="ARBA00022617"/>
    </source>
</evidence>
<dbReference type="InterPro" id="IPR001128">
    <property type="entry name" value="Cyt_P450"/>
</dbReference>
<dbReference type="Proteomes" id="UP000308365">
    <property type="component" value="Unassembled WGS sequence"/>
</dbReference>
<keyword evidence="7" id="KW-0256">Endoplasmic reticulum</keyword>
<keyword evidence="5 13" id="KW-0349">Heme</keyword>
<organism evidence="14 15">
    <name type="scientific">Monodon monoceros</name>
    <name type="common">Narwhal</name>
    <name type="synonym">Ceratodon monodon</name>
    <dbReference type="NCBI Taxonomy" id="40151"/>
    <lineage>
        <taxon>Eukaryota</taxon>
        <taxon>Metazoa</taxon>
        <taxon>Chordata</taxon>
        <taxon>Craniata</taxon>
        <taxon>Vertebrata</taxon>
        <taxon>Euteleostomi</taxon>
        <taxon>Mammalia</taxon>
        <taxon>Eutheria</taxon>
        <taxon>Laurasiatheria</taxon>
        <taxon>Artiodactyla</taxon>
        <taxon>Whippomorpha</taxon>
        <taxon>Cetacea</taxon>
        <taxon>Odontoceti</taxon>
        <taxon>Monodontidae</taxon>
        <taxon>Monodon</taxon>
    </lineage>
</organism>
<dbReference type="PANTHER" id="PTHR24300">
    <property type="entry name" value="CYTOCHROME P450 508A4-RELATED"/>
    <property type="match status" value="1"/>
</dbReference>
<keyword evidence="6 13" id="KW-0479">Metal-binding</keyword>
<proteinExistence type="inferred from homology"/>
<evidence type="ECO:0000256" key="11">
    <source>
        <dbReference type="ARBA" id="ARBA00023033"/>
    </source>
</evidence>
<dbReference type="AlphaFoldDB" id="A0A4U1ELQ2"/>
<comment type="caution">
    <text evidence="14">The sequence shown here is derived from an EMBL/GenBank/DDBJ whole genome shotgun (WGS) entry which is preliminary data.</text>
</comment>
<gene>
    <name evidence="14" type="ORF">EI555_011280</name>
</gene>
<comment type="cofactor">
    <cofactor evidence="1 13">
        <name>heme</name>
        <dbReference type="ChEBI" id="CHEBI:30413"/>
    </cofactor>
</comment>
<evidence type="ECO:0000256" key="12">
    <source>
        <dbReference type="ARBA" id="ARBA00023136"/>
    </source>
</evidence>
<accession>A0A4U1ELQ2</accession>
<evidence type="ECO:0000256" key="6">
    <source>
        <dbReference type="ARBA" id="ARBA00022723"/>
    </source>
</evidence>
<sequence>EPFDPKFVLSRSVSNIICSVIFGTRFDYDDKRLLTLIHPINDKFQIMSSPWGERYHIFPSLLDWVPGLHQHLFQNFGRMKDLIATVSVTTRPPSTQTLPGTSLIAPYQDGTGSPRGLVHIPTSYPPQEKQDPLSHFHMDTLLMTTHNLLFGGSETVGTTLRHAFLALMKYPKVQARVQEEIDCVLGRAWLPALEDRAAMPYTDAVIHETSSHELSTPRHSGHDFSRLPATQVHYDPSQFLTPWEFNPEHFLVANQSFKKSSAFMPFSAGRLCLGESLRRGELFLFLTAILQLLAGAAGGARGRRPDPAQLRPLQSAAAFPAVPALALTPHPFQTQAALPLGPYLSRFGGTCCSSRSLDTWTLPGRWGPVFTVWLGPRPAVVPCSYAAQRDALVLQADAFSGRGARAAFERFTRGNGIVAFNGQRWRTLRNFALGAFKEFGLGTRTIEDRVLEEAPCLLGEFQDSVGAPFDPRRLLDNAVSNVMCSVVFENRYGYEDPNAWLLYPQKDPESHFQETLYRSHKHHPTLWTPHSVQIPRGGRLLSWTARDEAARVVGWLEAGVVHISAGPSQSAGGAGSRERLPYTDATLQEIQSVFSVLPLELPRALTCDAHLRSHFLPKGTFMIPLLVSAHQDLTQFKDPDCFNPTNFLNDKGEFQSNNSFMPFAPGLGWAERGPAWTCHGVHGFLTPHPHVPRKAMCLGAGLAPSEVFLTSILQQFCLLPVGSPANIDLTPQCTGPGNVPPAFHLC</sequence>
<comment type="similarity">
    <text evidence="4">Belongs to the cytochrome P450 family.</text>
</comment>
<dbReference type="InterPro" id="IPR002401">
    <property type="entry name" value="Cyt_P450_E_grp-I"/>
</dbReference>
<dbReference type="PRINTS" id="PR00463">
    <property type="entry name" value="EP450I"/>
</dbReference>
<protein>
    <submittedName>
        <fullName evidence="14">Uncharacterized protein</fullName>
    </submittedName>
</protein>
<comment type="subcellular location">
    <subcellularLocation>
        <location evidence="3">Endoplasmic reticulum membrane</location>
        <topology evidence="3">Peripheral membrane protein</topology>
    </subcellularLocation>
    <subcellularLocation>
        <location evidence="2">Microsome membrane</location>
        <topology evidence="2">Peripheral membrane protein</topology>
    </subcellularLocation>
</comment>
<keyword evidence="9" id="KW-0560">Oxidoreductase</keyword>
<feature type="non-terminal residue" evidence="14">
    <location>
        <position position="746"/>
    </location>
</feature>
<dbReference type="FunFam" id="1.10.630.10:FF:000238">
    <property type="entry name" value="Cytochrome P450 2A6"/>
    <property type="match status" value="1"/>
</dbReference>
<keyword evidence="11" id="KW-0503">Monooxygenase</keyword>
<dbReference type="EMBL" id="RWIC01001249">
    <property type="protein sequence ID" value="TKC36746.1"/>
    <property type="molecule type" value="Genomic_DNA"/>
</dbReference>
<evidence type="ECO:0000256" key="13">
    <source>
        <dbReference type="PIRSR" id="PIRSR602401-1"/>
    </source>
</evidence>
<dbReference type="Pfam" id="PF00067">
    <property type="entry name" value="p450"/>
    <property type="match status" value="4"/>
</dbReference>
<evidence type="ECO:0000313" key="15">
    <source>
        <dbReference type="Proteomes" id="UP000308365"/>
    </source>
</evidence>
<dbReference type="InterPro" id="IPR050182">
    <property type="entry name" value="Cytochrome_P450_fam2"/>
</dbReference>
<dbReference type="PANTHER" id="PTHR24300:SF275">
    <property type="entry name" value="CYTOCHROME P450 2F1"/>
    <property type="match status" value="1"/>
</dbReference>
<keyword evidence="10 13" id="KW-0408">Iron</keyword>
<evidence type="ECO:0000256" key="1">
    <source>
        <dbReference type="ARBA" id="ARBA00001971"/>
    </source>
</evidence>
<feature type="binding site" description="axial binding residue" evidence="13">
    <location>
        <position position="272"/>
    </location>
    <ligand>
        <name>heme</name>
        <dbReference type="ChEBI" id="CHEBI:30413"/>
    </ligand>
    <ligandPart>
        <name>Fe</name>
        <dbReference type="ChEBI" id="CHEBI:18248"/>
    </ligandPart>
</feature>
<keyword evidence="12" id="KW-0472">Membrane</keyword>
<evidence type="ECO:0000256" key="8">
    <source>
        <dbReference type="ARBA" id="ARBA00022848"/>
    </source>
</evidence>
<name>A0A4U1ELQ2_MONMO</name>
<dbReference type="SUPFAM" id="SSF48264">
    <property type="entry name" value="Cytochrome P450"/>
    <property type="match status" value="2"/>
</dbReference>
<dbReference type="GO" id="GO:0008392">
    <property type="term" value="F:arachidonate epoxygenase activity"/>
    <property type="evidence" value="ECO:0007669"/>
    <property type="project" value="TreeGrafter"/>
</dbReference>
<reference evidence="15" key="1">
    <citation type="journal article" date="2019" name="IScience">
        <title>Narwhal Genome Reveals Long-Term Low Genetic Diversity despite Current Large Abundance Size.</title>
        <authorList>
            <person name="Westbury M.V."/>
            <person name="Petersen B."/>
            <person name="Garde E."/>
            <person name="Heide-Jorgensen M.P."/>
            <person name="Lorenzen E.D."/>
        </authorList>
    </citation>
    <scope>NUCLEOTIDE SEQUENCE [LARGE SCALE GENOMIC DNA]</scope>
</reference>
<dbReference type="Gene3D" id="1.10.630.10">
    <property type="entry name" value="Cytochrome P450"/>
    <property type="match status" value="3"/>
</dbReference>
<dbReference type="GO" id="GO:0020037">
    <property type="term" value="F:heme binding"/>
    <property type="evidence" value="ECO:0007669"/>
    <property type="project" value="InterPro"/>
</dbReference>